<protein>
    <recommendedName>
        <fullName evidence="1">Large ribosomal subunit protein mL46 N-terminal domain-containing protein</fullName>
    </recommendedName>
</protein>
<proteinExistence type="predicted"/>
<dbReference type="Proteomes" id="UP000015104">
    <property type="component" value="Unassembled WGS sequence"/>
</dbReference>
<dbReference type="HOGENOM" id="CLU_079736_0_0_1"/>
<gene>
    <name evidence="2" type="primary">107362787</name>
</gene>
<reference evidence="2" key="2">
    <citation type="submission" date="2015-06" db="UniProtKB">
        <authorList>
            <consortium name="EnsemblMetazoa"/>
        </authorList>
    </citation>
    <scope>IDENTIFICATION</scope>
</reference>
<evidence type="ECO:0000313" key="3">
    <source>
        <dbReference type="Proteomes" id="UP000015104"/>
    </source>
</evidence>
<dbReference type="EnsemblMetazoa" id="tetur08g06420.1">
    <property type="protein sequence ID" value="tetur08g06420.1"/>
    <property type="gene ID" value="tetur08g06420"/>
</dbReference>
<dbReference type="OrthoDB" id="194611at2759"/>
<dbReference type="Gene3D" id="3.90.79.10">
    <property type="entry name" value="Nucleoside Triphosphate Pyrophosphohydrolase"/>
    <property type="match status" value="1"/>
</dbReference>
<dbReference type="GO" id="GO:0003735">
    <property type="term" value="F:structural constituent of ribosome"/>
    <property type="evidence" value="ECO:0007669"/>
    <property type="project" value="InterPro"/>
</dbReference>
<evidence type="ECO:0000313" key="2">
    <source>
        <dbReference type="EnsemblMetazoa" id="tetur08g06420.1"/>
    </source>
</evidence>
<reference evidence="3" key="1">
    <citation type="submission" date="2011-08" db="EMBL/GenBank/DDBJ databases">
        <authorList>
            <person name="Rombauts S."/>
        </authorList>
    </citation>
    <scope>NUCLEOTIDE SEQUENCE</scope>
    <source>
        <strain evidence="3">London</strain>
    </source>
</reference>
<dbReference type="GO" id="GO:0005762">
    <property type="term" value="C:mitochondrial large ribosomal subunit"/>
    <property type="evidence" value="ECO:0007669"/>
    <property type="project" value="TreeGrafter"/>
</dbReference>
<keyword evidence="3" id="KW-1185">Reference proteome</keyword>
<dbReference type="EMBL" id="CAEY01001958">
    <property type="status" value="NOT_ANNOTATED_CDS"/>
    <property type="molecule type" value="Genomic_DNA"/>
</dbReference>
<evidence type="ECO:0000259" key="1">
    <source>
        <dbReference type="Pfam" id="PF11788"/>
    </source>
</evidence>
<dbReference type="PANTHER" id="PTHR13124:SF12">
    <property type="entry name" value="LARGE RIBOSOMAL SUBUNIT PROTEIN ML46"/>
    <property type="match status" value="1"/>
</dbReference>
<dbReference type="OMA" id="MLPRYCK"/>
<dbReference type="eggNOG" id="KOG4548">
    <property type="taxonomic scope" value="Eukaryota"/>
</dbReference>
<dbReference type="AlphaFoldDB" id="T1KC54"/>
<feature type="domain" description="Large ribosomal subunit protein mL46 N-terminal" evidence="1">
    <location>
        <begin position="28"/>
        <end position="128"/>
    </location>
</feature>
<dbReference type="PANTHER" id="PTHR13124">
    <property type="entry name" value="39S RIBOSOMAL PROTEIN L46, MITOCHONDRIAL PRECURSOR-RELATED"/>
    <property type="match status" value="1"/>
</dbReference>
<organism evidence="2 3">
    <name type="scientific">Tetranychus urticae</name>
    <name type="common">Two-spotted spider mite</name>
    <dbReference type="NCBI Taxonomy" id="32264"/>
    <lineage>
        <taxon>Eukaryota</taxon>
        <taxon>Metazoa</taxon>
        <taxon>Ecdysozoa</taxon>
        <taxon>Arthropoda</taxon>
        <taxon>Chelicerata</taxon>
        <taxon>Arachnida</taxon>
        <taxon>Acari</taxon>
        <taxon>Acariformes</taxon>
        <taxon>Trombidiformes</taxon>
        <taxon>Prostigmata</taxon>
        <taxon>Eleutherengona</taxon>
        <taxon>Raphignathae</taxon>
        <taxon>Tetranychoidea</taxon>
        <taxon>Tetranychidae</taxon>
        <taxon>Tetranychus</taxon>
    </lineage>
</organism>
<name>T1KC54_TETUR</name>
<dbReference type="InterPro" id="IPR040008">
    <property type="entry name" value="Ribosomal_mL46"/>
</dbReference>
<dbReference type="STRING" id="32264.T1KC54"/>
<accession>T1KC54</accession>
<sequence>MQSRLIRCLFSDTLIINSVRRCSSTPKWDIFAALCMERRPVIAPEMNMIEKAVYNLMAKYEANKSLLSDHEVRIIRDKERQERLASGVEVSSEDFDKASLETAQEFEDRFASELEKLEFYPKKTKDDETNNTKSLNRCLDRRLLFFTSMKVGNSDKWTLPMVKIENQSSLREAIDGLVTDLFQENQVNLKVIGNAPLAVYTYKYGTKNRENLGSIGCKIFILKAFHLDGNASIKSDESRFNDFQWLTIEEARKIIPKEFWKAIRRSYVIDNVEPWVVRKTLEVIARKNEESKIRARI</sequence>
<dbReference type="KEGG" id="tut:107362787"/>
<dbReference type="Pfam" id="PF11788">
    <property type="entry name" value="MRP-L46"/>
    <property type="match status" value="1"/>
</dbReference>
<dbReference type="InterPro" id="IPR021757">
    <property type="entry name" value="Ribosomal_mL46_N"/>
</dbReference>